<protein>
    <recommendedName>
        <fullName evidence="1">F5/8 type C domain-containing protein</fullName>
    </recommendedName>
</protein>
<dbReference type="Gene3D" id="2.60.120.260">
    <property type="entry name" value="Galactose-binding domain-like"/>
    <property type="match status" value="1"/>
</dbReference>
<dbReference type="PROSITE" id="PS01285">
    <property type="entry name" value="FA58C_1"/>
    <property type="match status" value="1"/>
</dbReference>
<dbReference type="EMBL" id="DS469539">
    <property type="protein sequence ID" value="EDO44934.1"/>
    <property type="molecule type" value="Genomic_DNA"/>
</dbReference>
<dbReference type="Proteomes" id="UP000001593">
    <property type="component" value="Unassembled WGS sequence"/>
</dbReference>
<organism evidence="2 3">
    <name type="scientific">Nematostella vectensis</name>
    <name type="common">Starlet sea anemone</name>
    <dbReference type="NCBI Taxonomy" id="45351"/>
    <lineage>
        <taxon>Eukaryota</taxon>
        <taxon>Metazoa</taxon>
        <taxon>Cnidaria</taxon>
        <taxon>Anthozoa</taxon>
        <taxon>Hexacorallia</taxon>
        <taxon>Actiniaria</taxon>
        <taxon>Edwardsiidae</taxon>
        <taxon>Nematostella</taxon>
    </lineage>
</organism>
<proteinExistence type="predicted"/>
<evidence type="ECO:0000259" key="1">
    <source>
        <dbReference type="PROSITE" id="PS50022"/>
    </source>
</evidence>
<dbReference type="PANTHER" id="PTHR24543:SF325">
    <property type="entry name" value="F5_8 TYPE C DOMAIN-CONTAINING PROTEIN"/>
    <property type="match status" value="1"/>
</dbReference>
<dbReference type="InParanoid" id="A7RU10"/>
<evidence type="ECO:0000313" key="2">
    <source>
        <dbReference type="EMBL" id="EDO44934.1"/>
    </source>
</evidence>
<dbReference type="AlphaFoldDB" id="A7RU10"/>
<gene>
    <name evidence="2" type="ORF">NEMVEDRAFT_v1g93564</name>
</gene>
<name>A7RU10_NEMVE</name>
<feature type="domain" description="F5/8 type C" evidence="1">
    <location>
        <begin position="1"/>
        <end position="138"/>
    </location>
</feature>
<dbReference type="OMA" id="SKSESWV"/>
<dbReference type="CDD" id="cd00057">
    <property type="entry name" value="FA58C"/>
    <property type="match status" value="1"/>
</dbReference>
<dbReference type="HOGENOM" id="CLU_030066_1_0_1"/>
<dbReference type="PROSITE" id="PS50022">
    <property type="entry name" value="FA58C_3"/>
    <property type="match status" value="1"/>
</dbReference>
<accession>A7RU10</accession>
<dbReference type="SUPFAM" id="SSF49785">
    <property type="entry name" value="Galactose-binding domain-like"/>
    <property type="match status" value="1"/>
</dbReference>
<reference evidence="2 3" key="1">
    <citation type="journal article" date="2007" name="Science">
        <title>Sea anemone genome reveals ancestral eumetazoan gene repertoire and genomic organization.</title>
        <authorList>
            <person name="Putnam N.H."/>
            <person name="Srivastava M."/>
            <person name="Hellsten U."/>
            <person name="Dirks B."/>
            <person name="Chapman J."/>
            <person name="Salamov A."/>
            <person name="Terry A."/>
            <person name="Shapiro H."/>
            <person name="Lindquist E."/>
            <person name="Kapitonov V.V."/>
            <person name="Jurka J."/>
            <person name="Genikhovich G."/>
            <person name="Grigoriev I.V."/>
            <person name="Lucas S.M."/>
            <person name="Steele R.E."/>
            <person name="Finnerty J.R."/>
            <person name="Technau U."/>
            <person name="Martindale M.Q."/>
            <person name="Rokhsar D.S."/>
        </authorList>
    </citation>
    <scope>NUCLEOTIDE SEQUENCE [LARGE SCALE GENOMIC DNA]</scope>
    <source>
        <strain evidence="3">CH2 X CH6</strain>
    </source>
</reference>
<dbReference type="eggNOG" id="KOG3516">
    <property type="taxonomic scope" value="Eukaryota"/>
</dbReference>
<keyword evidence="3" id="KW-1185">Reference proteome</keyword>
<sequence>IPDSHITSSSIIDKDSAASHARLGLDNAWCASSDDDKPWIQFDLGDDHVICAIATQGDSKSESWVTSYHVQYSEVGTDWQGNSYKAIGRGANELFAGSFDKSSVVKHQLDNPIRARYVRVLPQDYSGFACMRVELYGSSLSGKKCTL</sequence>
<dbReference type="SMART" id="SM00231">
    <property type="entry name" value="FA58C"/>
    <property type="match status" value="1"/>
</dbReference>
<dbReference type="PhylomeDB" id="A7RU10"/>
<dbReference type="InterPro" id="IPR008979">
    <property type="entry name" value="Galactose-bd-like_sf"/>
</dbReference>
<dbReference type="Pfam" id="PF00754">
    <property type="entry name" value="F5_F8_type_C"/>
    <property type="match status" value="1"/>
</dbReference>
<feature type="non-terminal residue" evidence="2">
    <location>
        <position position="1"/>
    </location>
</feature>
<dbReference type="KEGG" id="nve:5516958"/>
<dbReference type="InterPro" id="IPR000421">
    <property type="entry name" value="FA58C"/>
</dbReference>
<dbReference type="PANTHER" id="PTHR24543">
    <property type="entry name" value="MULTICOPPER OXIDASE-RELATED"/>
    <property type="match status" value="1"/>
</dbReference>
<evidence type="ECO:0000313" key="3">
    <source>
        <dbReference type="Proteomes" id="UP000001593"/>
    </source>
</evidence>
<dbReference type="FunFam" id="2.60.120.260:FF:000016">
    <property type="entry name" value="Contactin-associated protein-like 4 isoform 1"/>
    <property type="match status" value="1"/>
</dbReference>